<evidence type="ECO:0000313" key="2">
    <source>
        <dbReference type="EMBL" id="EHO50585.1"/>
    </source>
</evidence>
<protein>
    <submittedName>
        <fullName evidence="2">Uncharacterized protein</fullName>
    </submittedName>
</protein>
<evidence type="ECO:0000256" key="1">
    <source>
        <dbReference type="SAM" id="Phobius"/>
    </source>
</evidence>
<sequence>MPFLKGAKAEIQDKSPEMMTLVTLGISVSYFYSLYAFIANNFLNPAN</sequence>
<dbReference type="AlphaFoldDB" id="H1LH44"/>
<reference evidence="2 3" key="1">
    <citation type="submission" date="2011-09" db="EMBL/GenBank/DDBJ databases">
        <authorList>
            <person name="Weinstock G."/>
            <person name="Sodergren E."/>
            <person name="Clifton S."/>
            <person name="Fulton L."/>
            <person name="Fulton B."/>
            <person name="Courtney L."/>
            <person name="Fronick C."/>
            <person name="Harrison M."/>
            <person name="Strong C."/>
            <person name="Farmer C."/>
            <person name="Delahaunty K."/>
            <person name="Markovic C."/>
            <person name="Hall O."/>
            <person name="Minx P."/>
            <person name="Tomlinson C."/>
            <person name="Mitreva M."/>
            <person name="Hou S."/>
            <person name="Chen J."/>
            <person name="Wollam A."/>
            <person name="Pepin K.H."/>
            <person name="Johnson M."/>
            <person name="Bhonagiri V."/>
            <person name="Zhang X."/>
            <person name="Suruliraj S."/>
            <person name="Warren W."/>
            <person name="Chinwalla A."/>
            <person name="Mardis E.R."/>
            <person name="Wilson R.K."/>
        </authorList>
    </citation>
    <scope>NUCLEOTIDE SEQUENCE [LARGE SCALE GENOMIC DNA]</scope>
    <source>
        <strain evidence="2 3">F0435</strain>
    </source>
</reference>
<gene>
    <name evidence="2" type="ORF">HMPREF9104_01934</name>
</gene>
<name>H1LH44_9LACO</name>
<dbReference type="EMBL" id="AGRJ01000168">
    <property type="protein sequence ID" value="EHO50585.1"/>
    <property type="molecule type" value="Genomic_DNA"/>
</dbReference>
<comment type="caution">
    <text evidence="2">The sequence shown here is derived from an EMBL/GenBank/DDBJ whole genome shotgun (WGS) entry which is preliminary data.</text>
</comment>
<feature type="non-terminal residue" evidence="2">
    <location>
        <position position="47"/>
    </location>
</feature>
<keyword evidence="1" id="KW-0812">Transmembrane</keyword>
<evidence type="ECO:0000313" key="3">
    <source>
        <dbReference type="Proteomes" id="UP000005025"/>
    </source>
</evidence>
<keyword evidence="1" id="KW-1133">Transmembrane helix</keyword>
<proteinExistence type="predicted"/>
<dbReference type="Proteomes" id="UP000005025">
    <property type="component" value="Unassembled WGS sequence"/>
</dbReference>
<feature type="transmembrane region" description="Helical" evidence="1">
    <location>
        <begin position="21"/>
        <end position="43"/>
    </location>
</feature>
<keyword evidence="1" id="KW-0472">Membrane</keyword>
<dbReference type="STRING" id="797516.HMPREF9104_01934"/>
<accession>H1LH44</accession>
<organism evidence="2 3">
    <name type="scientific">Lentilactobacillus kisonensis F0435</name>
    <dbReference type="NCBI Taxonomy" id="797516"/>
    <lineage>
        <taxon>Bacteria</taxon>
        <taxon>Bacillati</taxon>
        <taxon>Bacillota</taxon>
        <taxon>Bacilli</taxon>
        <taxon>Lactobacillales</taxon>
        <taxon>Lactobacillaceae</taxon>
        <taxon>Lentilactobacillus</taxon>
    </lineage>
</organism>
<dbReference type="HOGENOM" id="CLU_3177136_0_0_9"/>